<dbReference type="InterPro" id="IPR051059">
    <property type="entry name" value="VerF-like"/>
</dbReference>
<organism evidence="10 11">
    <name type="scientific">Diplodia corticola</name>
    <dbReference type="NCBI Taxonomy" id="236234"/>
    <lineage>
        <taxon>Eukaryota</taxon>
        <taxon>Fungi</taxon>
        <taxon>Dikarya</taxon>
        <taxon>Ascomycota</taxon>
        <taxon>Pezizomycotina</taxon>
        <taxon>Dothideomycetes</taxon>
        <taxon>Dothideomycetes incertae sedis</taxon>
        <taxon>Botryosphaeriales</taxon>
        <taxon>Botryosphaeriaceae</taxon>
        <taxon>Diplodia</taxon>
    </lineage>
</organism>
<evidence type="ECO:0000256" key="7">
    <source>
        <dbReference type="PROSITE-ProRule" id="PRU00042"/>
    </source>
</evidence>
<dbReference type="GO" id="GO:0000981">
    <property type="term" value="F:DNA-binding transcription factor activity, RNA polymerase II-specific"/>
    <property type="evidence" value="ECO:0007669"/>
    <property type="project" value="InterPro"/>
</dbReference>
<dbReference type="Pfam" id="PF00096">
    <property type="entry name" value="zf-C2H2"/>
    <property type="match status" value="1"/>
</dbReference>
<dbReference type="EMBL" id="MNUE01000020">
    <property type="protein sequence ID" value="OJD34792.1"/>
    <property type="molecule type" value="Genomic_DNA"/>
</dbReference>
<dbReference type="PROSITE" id="PS00028">
    <property type="entry name" value="ZINC_FINGER_C2H2_1"/>
    <property type="match status" value="2"/>
</dbReference>
<dbReference type="SMART" id="SM00355">
    <property type="entry name" value="ZnF_C2H2"/>
    <property type="match status" value="2"/>
</dbReference>
<feature type="compositionally biased region" description="Polar residues" evidence="8">
    <location>
        <begin position="112"/>
        <end position="124"/>
    </location>
</feature>
<accession>A0A1J9R2D2</accession>
<dbReference type="InterPro" id="IPR013087">
    <property type="entry name" value="Znf_C2H2_type"/>
</dbReference>
<evidence type="ECO:0000256" key="5">
    <source>
        <dbReference type="ARBA" id="ARBA00022833"/>
    </source>
</evidence>
<dbReference type="Proteomes" id="UP000183809">
    <property type="component" value="Unassembled WGS sequence"/>
</dbReference>
<keyword evidence="6" id="KW-0539">Nucleus</keyword>
<feature type="region of interest" description="Disordered" evidence="8">
    <location>
        <begin position="1"/>
        <end position="136"/>
    </location>
</feature>
<feature type="compositionally biased region" description="Low complexity" evidence="8">
    <location>
        <begin position="7"/>
        <end position="53"/>
    </location>
</feature>
<keyword evidence="4 7" id="KW-0863">Zinc-finger</keyword>
<comment type="subcellular location">
    <subcellularLocation>
        <location evidence="1">Nucleus</location>
    </subcellularLocation>
</comment>
<dbReference type="InterPro" id="IPR007219">
    <property type="entry name" value="XnlR_reg_dom"/>
</dbReference>
<reference evidence="10 11" key="1">
    <citation type="submission" date="2016-10" db="EMBL/GenBank/DDBJ databases">
        <title>Proteomics and genomics reveal pathogen-plant mechanisms compatible with a hemibiotrophic lifestyle of Diplodia corticola.</title>
        <authorList>
            <person name="Fernandes I."/>
            <person name="De Jonge R."/>
            <person name="Van De Peer Y."/>
            <person name="Devreese B."/>
            <person name="Alves A."/>
            <person name="Esteves A.C."/>
        </authorList>
    </citation>
    <scope>NUCLEOTIDE SEQUENCE [LARGE SCALE GENOMIC DNA]</scope>
    <source>
        <strain evidence="10 11">CBS 112549</strain>
    </source>
</reference>
<dbReference type="PROSITE" id="PS50157">
    <property type="entry name" value="ZINC_FINGER_C2H2_2"/>
    <property type="match status" value="2"/>
</dbReference>
<dbReference type="AlphaFoldDB" id="A0A1J9R2D2"/>
<dbReference type="Pfam" id="PF04082">
    <property type="entry name" value="Fungal_trans"/>
    <property type="match status" value="1"/>
</dbReference>
<protein>
    <submittedName>
        <fullName evidence="10">C2h2 finger domain</fullName>
    </submittedName>
</protein>
<dbReference type="STRING" id="236234.A0A1J9R2D2"/>
<evidence type="ECO:0000313" key="10">
    <source>
        <dbReference type="EMBL" id="OJD34792.1"/>
    </source>
</evidence>
<evidence type="ECO:0000256" key="1">
    <source>
        <dbReference type="ARBA" id="ARBA00004123"/>
    </source>
</evidence>
<gene>
    <name evidence="10" type="ORF">BKCO1_20000129</name>
</gene>
<dbReference type="PANTHER" id="PTHR40626">
    <property type="entry name" value="MIP31509P"/>
    <property type="match status" value="1"/>
</dbReference>
<sequence length="909" mass="98267">MADHSRPQPLSSSASTSSQPHHHASAATASSGHPASSSATAAAAAAAPQQHQPAARRRAASQSSDEGRRSVKSSSSISAPRRSSAKAPSPHRDGSSRTTVGASSSTAAAMQRSASPSEAQTKYTKTGRVSKAKKGLKVHLCESCGKSYTRAEHLRRHQQNHSDSTLHCDWPGCGKTFHRTDLLERHRERHQDPSQAGDDDETRRSSVTSHNSAASAGIVAANPPAPQSVARVDAPIYPVASDASVPPSTSSAPPPMKHFHHNAPYARAPIGVEDVMHTGSMFDSYRWSPPPEFPVPSSDFASPGHITQYPADFGYVPHPYPAYRPRTLSNASFVDSWAQPTAPRSPASTASTQPFYWLDVDRADQQHTSFSGSSGVPSYATSDTSIYNYATDHHQMHPSYFSTSTTASYRSFDDLDSEEYRLLFPPQPLGIPSIDRQQMTEHLDNYWQAFHPHFPMKHRPTFDLNTEKPLCLAAMIAVGAQYSSVVGARAESRALHEKCLKALAKREHVGLPTDARISDMQAVFLVELLSQFRGKRASNSLSATFQGMFRKLAADHASHPTASVDSLVPLPPHSDDLTLSRQWTAWIGASERTRLLTACVILEAQAATLLVRQVADSTVPGLSLPTPAPLSAWNATRWAWRKMLPQLSSLSLRKAGATAATLPTDGTCLDEFQAAHAVWTHATHHGAPGSLESSDTYSRATRLNIHGIRLASSTPLRALLAVAGETWVFSEKVRSDEYAAAKETVKHWTASLDDSTVADYPQQARDALQEALAALRLAAETNIVDASSALPFGAEFVLFYASLVLWAAVAAASAPRIPFTFVPPILPTHQHRDAHDAVRAAQAFLSKEVACFADAIDKPLLQTWCNGTETVLHWVCEALSGLEAPGELVGGCVRVIEGLKRKGWAVAWF</sequence>
<feature type="region of interest" description="Disordered" evidence="8">
    <location>
        <begin position="185"/>
        <end position="224"/>
    </location>
</feature>
<dbReference type="GO" id="GO:0008270">
    <property type="term" value="F:zinc ion binding"/>
    <property type="evidence" value="ECO:0007669"/>
    <property type="project" value="UniProtKB-KW"/>
</dbReference>
<keyword evidence="11" id="KW-1185">Reference proteome</keyword>
<dbReference type="SUPFAM" id="SSF57667">
    <property type="entry name" value="beta-beta-alpha zinc fingers"/>
    <property type="match status" value="1"/>
</dbReference>
<dbReference type="PANTHER" id="PTHR40626:SF30">
    <property type="entry name" value="FINGER DOMAIN PROTEIN, PUTATIVE (AFU_ORTHOLOGUE AFUA_4G13600)-RELATED"/>
    <property type="match status" value="1"/>
</dbReference>
<dbReference type="GO" id="GO:0006351">
    <property type="term" value="P:DNA-templated transcription"/>
    <property type="evidence" value="ECO:0007669"/>
    <property type="project" value="InterPro"/>
</dbReference>
<feature type="compositionally biased region" description="Polar residues" evidence="8">
    <location>
        <begin position="205"/>
        <end position="214"/>
    </location>
</feature>
<dbReference type="GeneID" id="31012422"/>
<evidence type="ECO:0000256" key="6">
    <source>
        <dbReference type="ARBA" id="ARBA00023242"/>
    </source>
</evidence>
<feature type="compositionally biased region" description="Low complexity" evidence="8">
    <location>
        <begin position="72"/>
        <end position="88"/>
    </location>
</feature>
<dbReference type="GO" id="GO:0000785">
    <property type="term" value="C:chromatin"/>
    <property type="evidence" value="ECO:0007669"/>
    <property type="project" value="TreeGrafter"/>
</dbReference>
<keyword evidence="2" id="KW-0479">Metal-binding</keyword>
<dbReference type="GO" id="GO:0005634">
    <property type="term" value="C:nucleus"/>
    <property type="evidence" value="ECO:0007669"/>
    <property type="project" value="UniProtKB-SubCell"/>
</dbReference>
<proteinExistence type="predicted"/>
<keyword evidence="3" id="KW-0677">Repeat</keyword>
<dbReference type="Gene3D" id="3.30.160.60">
    <property type="entry name" value="Classic Zinc Finger"/>
    <property type="match status" value="2"/>
</dbReference>
<evidence type="ECO:0000256" key="2">
    <source>
        <dbReference type="ARBA" id="ARBA00022723"/>
    </source>
</evidence>
<name>A0A1J9R2D2_9PEZI</name>
<feature type="compositionally biased region" description="Low complexity" evidence="8">
    <location>
        <begin position="96"/>
        <end position="109"/>
    </location>
</feature>
<comment type="caution">
    <text evidence="10">The sequence shown here is derived from an EMBL/GenBank/DDBJ whole genome shotgun (WGS) entry which is preliminary data.</text>
</comment>
<dbReference type="OrthoDB" id="6077919at2759"/>
<evidence type="ECO:0000313" key="11">
    <source>
        <dbReference type="Proteomes" id="UP000183809"/>
    </source>
</evidence>
<feature type="domain" description="C2H2-type" evidence="9">
    <location>
        <begin position="166"/>
        <end position="195"/>
    </location>
</feature>
<dbReference type="CDD" id="cd12148">
    <property type="entry name" value="fungal_TF_MHR"/>
    <property type="match status" value="1"/>
</dbReference>
<dbReference type="GO" id="GO:0000978">
    <property type="term" value="F:RNA polymerase II cis-regulatory region sequence-specific DNA binding"/>
    <property type="evidence" value="ECO:0007669"/>
    <property type="project" value="InterPro"/>
</dbReference>
<dbReference type="RefSeq" id="XP_020131052.1">
    <property type="nucleotide sequence ID" value="XM_020272163.1"/>
</dbReference>
<keyword evidence="5" id="KW-0862">Zinc</keyword>
<evidence type="ECO:0000259" key="9">
    <source>
        <dbReference type="PROSITE" id="PS50157"/>
    </source>
</evidence>
<evidence type="ECO:0000256" key="3">
    <source>
        <dbReference type="ARBA" id="ARBA00022737"/>
    </source>
</evidence>
<evidence type="ECO:0000256" key="4">
    <source>
        <dbReference type="ARBA" id="ARBA00022771"/>
    </source>
</evidence>
<evidence type="ECO:0000256" key="8">
    <source>
        <dbReference type="SAM" id="MobiDB-lite"/>
    </source>
</evidence>
<dbReference type="InterPro" id="IPR036236">
    <property type="entry name" value="Znf_C2H2_sf"/>
</dbReference>
<feature type="domain" description="C2H2-type" evidence="9">
    <location>
        <begin position="139"/>
        <end position="166"/>
    </location>
</feature>